<dbReference type="InterPro" id="IPR016187">
    <property type="entry name" value="CTDL_fold"/>
</dbReference>
<evidence type="ECO:0000259" key="2">
    <source>
        <dbReference type="Pfam" id="PF03781"/>
    </source>
</evidence>
<dbReference type="Pfam" id="PF03781">
    <property type="entry name" value="FGE-sulfatase"/>
    <property type="match status" value="1"/>
</dbReference>
<evidence type="ECO:0000313" key="3">
    <source>
        <dbReference type="EMBL" id="XBH03874.1"/>
    </source>
</evidence>
<evidence type="ECO:0000256" key="1">
    <source>
        <dbReference type="SAM" id="SignalP"/>
    </source>
</evidence>
<reference evidence="3" key="1">
    <citation type="submission" date="2024-05" db="EMBL/GenBank/DDBJ databases">
        <title>Planctomycetes of the genus Singulisphaera possess chitinolytic capabilities.</title>
        <authorList>
            <person name="Ivanova A."/>
        </authorList>
    </citation>
    <scope>NUCLEOTIDE SEQUENCE</scope>
    <source>
        <strain evidence="3">Ch08T</strain>
    </source>
</reference>
<dbReference type="InterPro" id="IPR042095">
    <property type="entry name" value="SUMF_sf"/>
</dbReference>
<dbReference type="EMBL" id="CP155447">
    <property type="protein sequence ID" value="XBH03874.1"/>
    <property type="molecule type" value="Genomic_DNA"/>
</dbReference>
<feature type="chain" id="PRO_5043380549" evidence="1">
    <location>
        <begin position="26"/>
        <end position="566"/>
    </location>
</feature>
<gene>
    <name evidence="3" type="ORF">V5E97_37090</name>
</gene>
<name>A0AAU7CET7_9BACT</name>
<dbReference type="Gene3D" id="3.90.1580.10">
    <property type="entry name" value="paralog of FGE (formylglycine-generating enzyme)"/>
    <property type="match status" value="1"/>
</dbReference>
<feature type="domain" description="Sulfatase-modifying factor enzyme-like" evidence="2">
    <location>
        <begin position="185"/>
        <end position="328"/>
    </location>
</feature>
<proteinExistence type="predicted"/>
<organism evidence="3">
    <name type="scientific">Singulisphaera sp. Ch08</name>
    <dbReference type="NCBI Taxonomy" id="3120278"/>
    <lineage>
        <taxon>Bacteria</taxon>
        <taxon>Pseudomonadati</taxon>
        <taxon>Planctomycetota</taxon>
        <taxon>Planctomycetia</taxon>
        <taxon>Isosphaerales</taxon>
        <taxon>Isosphaeraceae</taxon>
        <taxon>Singulisphaera</taxon>
    </lineage>
</organism>
<accession>A0AAU7CET7</accession>
<dbReference type="AlphaFoldDB" id="A0AAU7CET7"/>
<feature type="signal peptide" evidence="1">
    <location>
        <begin position="1"/>
        <end position="25"/>
    </location>
</feature>
<protein>
    <submittedName>
        <fullName evidence="3">SUMF1/EgtB/PvdO family nonheme iron enzyme</fullName>
    </submittedName>
</protein>
<dbReference type="InterPro" id="IPR005532">
    <property type="entry name" value="SUMF_dom"/>
</dbReference>
<sequence>MNQRHLLLALGLCQALAYGHGMAFAAERVQLLGWDQPAVHFPGGGRDSFELTARTGWPRGLSGQFALRIVLPLGQVETQPLRVEPGQSPRRIPVYVPASAVRNLRPASVLIRVSVLDPATNAELSNAIEARIDDFPHPRAEDSDQAVGPIGWGTPLAGPPGEARLLPRPGPEALQFVRVPGSNAQPGFFIATTEVSNAQAGRLLSDYDPRAGRSDEFLLESPAQPAIGLTPRKAQALLAQLGKLDRSGVVYRLPTVPEWDRAARAGRSTRFWWGEEPLNVEGANFLGSEPTLPGDTTASTRPGLGVPQFQASPWHLFHTFGNAAEWATAPPDGFARLGGHFRTEPAESVTKIEVSDADSTGPDPYVGVRPVFDLDAQTGSDLVKKTLAGDPRLAKLEAQFDPDRATVTLQGTLPESSWRALADRKIASLWFVAAVENRVQTPTFAKGQLARLGGLAGPVRRITPLGRWFYEVPLEVRWSDPLPVSGTEWWVNVYLPGGGHMSHRLATTEPDRSRRLTVMIDRSRMSAAGLAANAPVSVALSLGGEAANSADPRVVSNLVPVRWQLK</sequence>
<dbReference type="SUPFAM" id="SSF56436">
    <property type="entry name" value="C-type lectin-like"/>
    <property type="match status" value="1"/>
</dbReference>
<keyword evidence="1" id="KW-0732">Signal</keyword>
<dbReference type="RefSeq" id="WP_406696616.1">
    <property type="nucleotide sequence ID" value="NZ_CP155447.1"/>
</dbReference>